<proteinExistence type="predicted"/>
<keyword evidence="2" id="KW-1185">Reference proteome</keyword>
<dbReference type="Proteomes" id="UP000002514">
    <property type="component" value="Chromosome"/>
</dbReference>
<evidence type="ECO:0000313" key="2">
    <source>
        <dbReference type="Proteomes" id="UP000002514"/>
    </source>
</evidence>
<accession>Q7N0F9</accession>
<dbReference type="InterPro" id="IPR059220">
    <property type="entry name" value="AbiEi"/>
</dbReference>
<dbReference type="EMBL" id="BX571872">
    <property type="protein sequence ID" value="CAE16303.1"/>
    <property type="molecule type" value="Genomic_DNA"/>
</dbReference>
<gene>
    <name evidence="1" type="ordered locus">plu3931</name>
</gene>
<dbReference type="STRING" id="243265.plu3931"/>
<dbReference type="HOGENOM" id="CLU_102196_0_0_6"/>
<sequence length="189" mass="21849">MNIKTTNTYPMDRSTALKRFIDWDKKGRYVFTLADLRKIFPEDSPKTRQAGLNRLVKESMLSRPVRGVYLFNFAHNRDSYAIEHIAKALRRGEYNYVSLESALSEYGVISQILIDRLTVMTTGRKGLYHTPLGTIEFTHTKRQQEDILASITQANRPLRLAKLECALRDLKRVGRNTHLVNKQEITHGQ</sequence>
<evidence type="ECO:0000313" key="1">
    <source>
        <dbReference type="EMBL" id="CAE16303.1"/>
    </source>
</evidence>
<organism evidence="1 2">
    <name type="scientific">Photorhabdus laumondii subsp. laumondii (strain DSM 15139 / CIP 105565 / TT01)</name>
    <name type="common">Photorhabdus luminescens subsp. laumondii</name>
    <dbReference type="NCBI Taxonomy" id="243265"/>
    <lineage>
        <taxon>Bacteria</taxon>
        <taxon>Pseudomonadati</taxon>
        <taxon>Pseudomonadota</taxon>
        <taxon>Gammaproteobacteria</taxon>
        <taxon>Enterobacterales</taxon>
        <taxon>Morganellaceae</taxon>
        <taxon>Photorhabdus</taxon>
    </lineage>
</organism>
<dbReference type="AlphaFoldDB" id="Q7N0F9"/>
<protein>
    <submittedName>
        <fullName evidence="1">Photorhabdus luminescens subsp. laumondii TTO1 complete genome segment 14/17</fullName>
    </submittedName>
</protein>
<reference evidence="2" key="1">
    <citation type="journal article" date="2003" name="Nat. Biotechnol.">
        <title>The genome sequence of the entomopathogenic bacterium Photorhabdus luminescens.</title>
        <authorList>
            <person name="Duchaud E."/>
            <person name="Rusniok C."/>
            <person name="Frangeul L."/>
            <person name="Buchrieser C."/>
            <person name="Givaudan A."/>
            <person name="Taourit S."/>
            <person name="Bocs S."/>
            <person name="Boursaux-Eude C."/>
            <person name="Chandler M."/>
            <person name="Charles J.-F."/>
            <person name="Dassa E."/>
            <person name="Derose R."/>
            <person name="Derzelle S."/>
            <person name="Freyssinet G."/>
            <person name="Gaudriault S."/>
            <person name="Medigue C."/>
            <person name="Lanois A."/>
            <person name="Powell K."/>
            <person name="Siguier P."/>
            <person name="Vincent R."/>
            <person name="Wingate V."/>
            <person name="Zouine M."/>
            <person name="Glaser P."/>
            <person name="Boemare N."/>
            <person name="Danchin A."/>
            <person name="Kunst F."/>
        </authorList>
    </citation>
    <scope>NUCLEOTIDE SEQUENCE [LARGE SCALE GENOMIC DNA]</scope>
    <source>
        <strain evidence="2">DSM 15139 / CIP 105565 / TT01</strain>
    </source>
</reference>
<dbReference type="NCBIfam" id="NF047376">
    <property type="entry name" value="TAA_AbiEi"/>
    <property type="match status" value="1"/>
</dbReference>
<name>Q7N0F9_PHOLL</name>
<dbReference type="eggNOG" id="COG5340">
    <property type="taxonomic scope" value="Bacteria"/>
</dbReference>
<dbReference type="KEGG" id="plu:plu3931"/>